<reference evidence="4 5" key="1">
    <citation type="submission" date="2020-05" db="EMBL/GenBank/DDBJ databases">
        <title>Identification and distribution of gene clusters putatively required for synthesis of sphingolipid metabolism inhibitors in phylogenetically diverse species of the filamentous fungus Fusarium.</title>
        <authorList>
            <person name="Kim H.-S."/>
            <person name="Busman M."/>
            <person name="Brown D.W."/>
            <person name="Divon H."/>
            <person name="Uhlig S."/>
            <person name="Proctor R.H."/>
        </authorList>
    </citation>
    <scope>NUCLEOTIDE SEQUENCE [LARGE SCALE GENOMIC DNA]</scope>
    <source>
        <strain evidence="4 5">NRRL 25196</strain>
    </source>
</reference>
<evidence type="ECO:0000256" key="1">
    <source>
        <dbReference type="ARBA" id="ARBA00006484"/>
    </source>
</evidence>
<organism evidence="4 5">
    <name type="scientific">Fusarium napiforme</name>
    <dbReference type="NCBI Taxonomy" id="42672"/>
    <lineage>
        <taxon>Eukaryota</taxon>
        <taxon>Fungi</taxon>
        <taxon>Dikarya</taxon>
        <taxon>Ascomycota</taxon>
        <taxon>Pezizomycotina</taxon>
        <taxon>Sordariomycetes</taxon>
        <taxon>Hypocreomycetidae</taxon>
        <taxon>Hypocreales</taxon>
        <taxon>Nectriaceae</taxon>
        <taxon>Fusarium</taxon>
        <taxon>Fusarium fujikuroi species complex</taxon>
    </lineage>
</organism>
<comment type="caution">
    <text evidence="4">The sequence shown here is derived from an EMBL/GenBank/DDBJ whole genome shotgun (WGS) entry which is preliminary data.</text>
</comment>
<accession>A0A8H5JIR0</accession>
<dbReference type="PRINTS" id="PR00080">
    <property type="entry name" value="SDRFAMILY"/>
</dbReference>
<keyword evidence="5" id="KW-1185">Reference proteome</keyword>
<dbReference type="PANTHER" id="PTHR43180:SF66">
    <property type="entry name" value="SHORT-CHAIN DEHYDROGENASE_REDUCTASE FAMILY PROTEIN"/>
    <property type="match status" value="1"/>
</dbReference>
<dbReference type="InterPro" id="IPR036291">
    <property type="entry name" value="NAD(P)-bd_dom_sf"/>
</dbReference>
<evidence type="ECO:0000256" key="2">
    <source>
        <dbReference type="ARBA" id="ARBA00022857"/>
    </source>
</evidence>
<dbReference type="PRINTS" id="PR00081">
    <property type="entry name" value="GDHRDH"/>
</dbReference>
<gene>
    <name evidence="4" type="ORF">FNAPI_5853</name>
</gene>
<dbReference type="InterPro" id="IPR002347">
    <property type="entry name" value="SDR_fam"/>
</dbReference>
<comment type="similarity">
    <text evidence="1">Belongs to the short-chain dehydrogenases/reductases (SDR) family.</text>
</comment>
<sequence length="282" mass="30285">MTSRLDQPWTAIVTGGASGIGAATVRKLASRGINVLIADVSEEAGIQLAQKIKDDFGVDSLFVRTDVSSEADVKTMVDTVVKAWGRLDYAANVAGICWDGDKLRNDESLVSTDLVDKTFQINQRGTWLCQKYEAQQMERQDPRPVEFSPSPQTPIKAQRGAIVNVASTTGVTGMGFAAYCPTKHAVIGITRNGAYYYGPHGIRCNSISPGGTTTPMSIGASPAHQRDEYGSEAMALVKPVPLKSFAHPEEQANVISFLLSPESSHVNAVNIMVDGGFTFTRC</sequence>
<evidence type="ECO:0000313" key="5">
    <source>
        <dbReference type="Proteomes" id="UP000574317"/>
    </source>
</evidence>
<dbReference type="PANTHER" id="PTHR43180">
    <property type="entry name" value="3-OXOACYL-(ACYL-CARRIER-PROTEIN) REDUCTASE (AFU_ORTHOLOGUE AFUA_6G11210)"/>
    <property type="match status" value="1"/>
</dbReference>
<evidence type="ECO:0000313" key="4">
    <source>
        <dbReference type="EMBL" id="KAF5556062.1"/>
    </source>
</evidence>
<proteinExistence type="inferred from homology"/>
<keyword evidence="3" id="KW-0560">Oxidoreductase</keyword>
<dbReference type="Proteomes" id="UP000574317">
    <property type="component" value="Unassembled WGS sequence"/>
</dbReference>
<keyword evidence="2" id="KW-0521">NADP</keyword>
<dbReference type="FunFam" id="3.40.50.720:FF:000084">
    <property type="entry name" value="Short-chain dehydrogenase reductase"/>
    <property type="match status" value="1"/>
</dbReference>
<name>A0A8H5JIR0_9HYPO</name>
<dbReference type="EMBL" id="JAAOAO010000212">
    <property type="protein sequence ID" value="KAF5556062.1"/>
    <property type="molecule type" value="Genomic_DNA"/>
</dbReference>
<dbReference type="GO" id="GO:0016491">
    <property type="term" value="F:oxidoreductase activity"/>
    <property type="evidence" value="ECO:0007669"/>
    <property type="project" value="UniProtKB-KW"/>
</dbReference>
<dbReference type="Pfam" id="PF13561">
    <property type="entry name" value="adh_short_C2"/>
    <property type="match status" value="1"/>
</dbReference>
<dbReference type="AlphaFoldDB" id="A0A8H5JIR0"/>
<protein>
    <submittedName>
        <fullName evidence="4">Uncharacterized protein</fullName>
    </submittedName>
</protein>
<dbReference type="Gene3D" id="3.40.50.720">
    <property type="entry name" value="NAD(P)-binding Rossmann-like Domain"/>
    <property type="match status" value="1"/>
</dbReference>
<evidence type="ECO:0000256" key="3">
    <source>
        <dbReference type="ARBA" id="ARBA00023002"/>
    </source>
</evidence>
<dbReference type="SUPFAM" id="SSF51735">
    <property type="entry name" value="NAD(P)-binding Rossmann-fold domains"/>
    <property type="match status" value="1"/>
</dbReference>